<organism evidence="1 2">
    <name type="scientific">Eupransor demetentiae</name>
    <dbReference type="NCBI Taxonomy" id="3109584"/>
    <lineage>
        <taxon>Bacteria</taxon>
        <taxon>Bacillati</taxon>
        <taxon>Bacillota</taxon>
        <taxon>Bacilli</taxon>
        <taxon>Lactobacillales</taxon>
        <taxon>Lactobacillaceae</taxon>
        <taxon>Eupransor</taxon>
    </lineage>
</organism>
<protein>
    <submittedName>
        <fullName evidence="1">Uncharacterized protein</fullName>
    </submittedName>
</protein>
<dbReference type="EMBL" id="CAWVOH010000001">
    <property type="protein sequence ID" value="CAK8054169.1"/>
    <property type="molecule type" value="Genomic_DNA"/>
</dbReference>
<keyword evidence="2" id="KW-1185">Reference proteome</keyword>
<sequence>MLNLNIQKIQSLSQLSDEEVLATLKLNSPEELAQIKAGQKELSRLQLEELALKYSAALDELGKQYQQEQHPIHIRLTADYLLNLGLTSTDWITLRWALEGQWQGQKLVVAFFQEGQIKRVIQSDEDFIQNFAGYLILEQGGKMEAYRDEHNQNAIYDWRILRYRSDTDFIDITPQILATDFTKIQAQ</sequence>
<evidence type="ECO:0000313" key="1">
    <source>
        <dbReference type="EMBL" id="CAK8054169.1"/>
    </source>
</evidence>
<name>A0ABM9N4X7_9LACO</name>
<evidence type="ECO:0000313" key="2">
    <source>
        <dbReference type="Proteomes" id="UP001314241"/>
    </source>
</evidence>
<accession>A0ABM9N4X7</accession>
<dbReference type="RefSeq" id="WP_349641708.1">
    <property type="nucleotide sequence ID" value="NZ_CAWVOH010000001.1"/>
</dbReference>
<proteinExistence type="predicted"/>
<reference evidence="1 2" key="1">
    <citation type="submission" date="2024-01" db="EMBL/GenBank/DDBJ databases">
        <authorList>
            <person name="Botero Cardona J."/>
        </authorList>
    </citation>
    <scope>NUCLEOTIDE SEQUENCE [LARGE SCALE GENOMIC DNA]</scope>
    <source>
        <strain evidence="1 2">LMG 33000</strain>
    </source>
</reference>
<gene>
    <name evidence="1" type="ORF">R54876_GBNLAHCA_00730</name>
</gene>
<comment type="caution">
    <text evidence="1">The sequence shown here is derived from an EMBL/GenBank/DDBJ whole genome shotgun (WGS) entry which is preliminary data.</text>
</comment>
<dbReference type="Proteomes" id="UP001314241">
    <property type="component" value="Unassembled WGS sequence"/>
</dbReference>